<evidence type="ECO:0000313" key="2">
    <source>
        <dbReference type="Proteomes" id="UP000004358"/>
    </source>
</evidence>
<comment type="caution">
    <text evidence="1">The sequence shown here is derived from an EMBL/GenBank/DDBJ whole genome shotgun (WGS) entry which is preliminary data.</text>
</comment>
<organism evidence="1 2">
    <name type="scientific">Blastopirellula marina DSM 3645</name>
    <dbReference type="NCBI Taxonomy" id="314230"/>
    <lineage>
        <taxon>Bacteria</taxon>
        <taxon>Pseudomonadati</taxon>
        <taxon>Planctomycetota</taxon>
        <taxon>Planctomycetia</taxon>
        <taxon>Pirellulales</taxon>
        <taxon>Pirellulaceae</taxon>
        <taxon>Blastopirellula</taxon>
    </lineage>
</organism>
<protein>
    <submittedName>
        <fullName evidence="1">Uncharacterized protein</fullName>
    </submittedName>
</protein>
<dbReference type="HOGENOM" id="CLU_3412409_0_0_0"/>
<evidence type="ECO:0000313" key="1">
    <source>
        <dbReference type="EMBL" id="EAQ77577.1"/>
    </source>
</evidence>
<sequence>MVVNDRWASFEAVLSLDAVRFFFAWANF</sequence>
<dbReference type="AlphaFoldDB" id="A4A110"/>
<accession>A4A110</accession>
<proteinExistence type="predicted"/>
<reference evidence="1 2" key="1">
    <citation type="submission" date="2006-02" db="EMBL/GenBank/DDBJ databases">
        <authorList>
            <person name="Amann R."/>
            <person name="Ferriera S."/>
            <person name="Johnson J."/>
            <person name="Kravitz S."/>
            <person name="Halpern A."/>
            <person name="Remington K."/>
            <person name="Beeson K."/>
            <person name="Tran B."/>
            <person name="Rogers Y.-H."/>
            <person name="Friedman R."/>
            <person name="Venter J.C."/>
        </authorList>
    </citation>
    <scope>NUCLEOTIDE SEQUENCE [LARGE SCALE GENOMIC DNA]</scope>
    <source>
        <strain evidence="1 2">DSM 3645</strain>
    </source>
</reference>
<name>A4A110_9BACT</name>
<gene>
    <name evidence="1" type="ORF">DSM3645_08256</name>
</gene>
<dbReference type="EMBL" id="AANZ01000031">
    <property type="protein sequence ID" value="EAQ77577.1"/>
    <property type="molecule type" value="Genomic_DNA"/>
</dbReference>
<dbReference type="Proteomes" id="UP000004358">
    <property type="component" value="Unassembled WGS sequence"/>
</dbReference>